<dbReference type="AlphaFoldDB" id="A0A4R0M634"/>
<gene>
    <name evidence="1" type="ORF">EZ444_27040</name>
</gene>
<evidence type="ECO:0000313" key="1">
    <source>
        <dbReference type="EMBL" id="TCC81540.1"/>
    </source>
</evidence>
<keyword evidence="2" id="KW-1185">Reference proteome</keyword>
<protein>
    <submittedName>
        <fullName evidence="1">Transposase</fullName>
    </submittedName>
</protein>
<accession>A0A4R0M634</accession>
<sequence length="117" mass="13487">MSQAEQTLISLLLPEGILDYFELTQVDKAEKMLNIYLEEKNIAPEGYDKKDLESKGFFPEVGIQDFPIRGQKVALCIKRRRWTVKNTGEIISRDWDLVRKGARMTTEFGLFLKGIFG</sequence>
<dbReference type="RefSeq" id="WP_131613004.1">
    <property type="nucleotide sequence ID" value="NZ_SJSM01000056.1"/>
</dbReference>
<evidence type="ECO:0000313" key="2">
    <source>
        <dbReference type="Proteomes" id="UP000291117"/>
    </source>
</evidence>
<dbReference type="OrthoDB" id="1119824at2"/>
<organism evidence="1 2">
    <name type="scientific">Pedobacter hiemivivus</name>
    <dbReference type="NCBI Taxonomy" id="2530454"/>
    <lineage>
        <taxon>Bacteria</taxon>
        <taxon>Pseudomonadati</taxon>
        <taxon>Bacteroidota</taxon>
        <taxon>Sphingobacteriia</taxon>
        <taxon>Sphingobacteriales</taxon>
        <taxon>Sphingobacteriaceae</taxon>
        <taxon>Pedobacter</taxon>
    </lineage>
</organism>
<proteinExistence type="predicted"/>
<dbReference type="EMBL" id="SJSM01000056">
    <property type="protein sequence ID" value="TCC81540.1"/>
    <property type="molecule type" value="Genomic_DNA"/>
</dbReference>
<name>A0A4R0M634_9SPHI</name>
<dbReference type="Proteomes" id="UP000291117">
    <property type="component" value="Unassembled WGS sequence"/>
</dbReference>
<comment type="caution">
    <text evidence="1">The sequence shown here is derived from an EMBL/GenBank/DDBJ whole genome shotgun (WGS) entry which is preliminary data.</text>
</comment>
<reference evidence="1 2" key="1">
    <citation type="submission" date="2019-02" db="EMBL/GenBank/DDBJ databases">
        <title>Pedobacter sp. RP-3-8 sp. nov., isolated from Arctic soil.</title>
        <authorList>
            <person name="Dahal R.H."/>
        </authorList>
    </citation>
    <scope>NUCLEOTIDE SEQUENCE [LARGE SCALE GENOMIC DNA]</scope>
    <source>
        <strain evidence="1 2">RP-3-8</strain>
    </source>
</reference>